<sequence>MSEQNKNSKKSETKGKWNKTYDSNRHYKVAWEKKHPWARKSETGEEAYCKICQVSMPPKRSRLADHEVTKKHKKRMTAASMSGKLNFTSTSATPNDKQAELHQAVAGIQNTSATSQMVDFTNGTEFMGGDFVIEAHGTTPLSSTGTVTDFVNYVSPMKRKSTNDLEPSLQGILKEPQTSAISDEDQLFMLSCVAEMKRLPKQNKTTFKIEVLKLLATLGE</sequence>
<accession>A0A6F9DGY6</accession>
<organism evidence="3">
    <name type="scientific">Phallusia mammillata</name>
    <dbReference type="NCBI Taxonomy" id="59560"/>
    <lineage>
        <taxon>Eukaryota</taxon>
        <taxon>Metazoa</taxon>
        <taxon>Chordata</taxon>
        <taxon>Tunicata</taxon>
        <taxon>Ascidiacea</taxon>
        <taxon>Phlebobranchia</taxon>
        <taxon>Ascidiidae</taxon>
        <taxon>Phallusia</taxon>
    </lineage>
</organism>
<dbReference type="Pfam" id="PF02944">
    <property type="entry name" value="BESS"/>
    <property type="match status" value="1"/>
</dbReference>
<evidence type="ECO:0000256" key="1">
    <source>
        <dbReference type="PROSITE-ProRule" id="PRU00371"/>
    </source>
</evidence>
<feature type="domain" description="BESS" evidence="2">
    <location>
        <begin position="182"/>
        <end position="220"/>
    </location>
</feature>
<reference evidence="3" key="1">
    <citation type="submission" date="2020-04" db="EMBL/GenBank/DDBJ databases">
        <authorList>
            <person name="Neveu A P."/>
        </authorList>
    </citation>
    <scope>NUCLEOTIDE SEQUENCE</scope>
    <source>
        <tissue evidence="3">Whole embryo</tissue>
    </source>
</reference>
<dbReference type="AlphaFoldDB" id="A0A6F9DGY6"/>
<gene>
    <name evidence="3" type="primary">LOC100176248-001</name>
</gene>
<dbReference type="PROSITE" id="PS51031">
    <property type="entry name" value="BESS"/>
    <property type="match status" value="1"/>
</dbReference>
<evidence type="ECO:0000259" key="2">
    <source>
        <dbReference type="PROSITE" id="PS51031"/>
    </source>
</evidence>
<keyword evidence="1" id="KW-0539">Nucleus</keyword>
<comment type="subcellular location">
    <subcellularLocation>
        <location evidence="1">Nucleus</location>
    </subcellularLocation>
</comment>
<name>A0A6F9DGY6_9ASCI</name>
<evidence type="ECO:0000313" key="3">
    <source>
        <dbReference type="EMBL" id="CAB3260905.1"/>
    </source>
</evidence>
<protein>
    <submittedName>
        <fullName evidence="3">Uncharacterized protein LOC100176248</fullName>
    </submittedName>
</protein>
<proteinExistence type="evidence at transcript level"/>
<dbReference type="InterPro" id="IPR004210">
    <property type="entry name" value="BESS_motif"/>
</dbReference>
<dbReference type="GO" id="GO:0003677">
    <property type="term" value="F:DNA binding"/>
    <property type="evidence" value="ECO:0007669"/>
    <property type="project" value="InterPro"/>
</dbReference>
<dbReference type="GO" id="GO:0005634">
    <property type="term" value="C:nucleus"/>
    <property type="evidence" value="ECO:0007669"/>
    <property type="project" value="UniProtKB-SubCell"/>
</dbReference>
<dbReference type="EMBL" id="LR786428">
    <property type="protein sequence ID" value="CAB3260905.1"/>
    <property type="molecule type" value="mRNA"/>
</dbReference>